<dbReference type="Proteomes" id="UP000243205">
    <property type="component" value="Unassembled WGS sequence"/>
</dbReference>
<keyword evidence="1" id="KW-0732">Signal</keyword>
<keyword evidence="3" id="KW-1185">Reference proteome</keyword>
<accession>A0A1G6XH16</accession>
<evidence type="ECO:0000313" key="3">
    <source>
        <dbReference type="Proteomes" id="UP000243205"/>
    </source>
</evidence>
<reference evidence="3" key="1">
    <citation type="submission" date="2016-10" db="EMBL/GenBank/DDBJ databases">
        <authorList>
            <person name="Varghese N."/>
            <person name="Submissions S."/>
        </authorList>
    </citation>
    <scope>NUCLEOTIDE SEQUENCE [LARGE SCALE GENOMIC DNA]</scope>
    <source>
        <strain evidence="3">DSM 8987</strain>
    </source>
</reference>
<evidence type="ECO:0000313" key="2">
    <source>
        <dbReference type="EMBL" id="SDD77083.1"/>
    </source>
</evidence>
<dbReference type="EMBL" id="FNAQ01000001">
    <property type="protein sequence ID" value="SDD77083.1"/>
    <property type="molecule type" value="Genomic_DNA"/>
</dbReference>
<name>A0A1G6XH16_9BACT</name>
<protein>
    <recommendedName>
        <fullName evidence="4">Transporter</fullName>
    </recommendedName>
</protein>
<feature type="signal peptide" evidence="1">
    <location>
        <begin position="1"/>
        <end position="22"/>
    </location>
</feature>
<evidence type="ECO:0008006" key="4">
    <source>
        <dbReference type="Google" id="ProtNLM"/>
    </source>
</evidence>
<proteinExistence type="predicted"/>
<sequence>MLRKTFLPLLLSLLCCASQALAGAWTQQAGHSYNRLSGNYYCADRNFDDDGDRKKMADDGKFTDVNLNYYVEYGLTDAATVIASVYYKQIKHDDDTIEMKTYGFGDVDLGLKYRLVQFAGGVLAAQGLIKIPELYDENDSMPLGNGQYDVEARVLFGHSLAYLFPGYCNFEFGYRWRFEDSSDEYRYLIEVGSDLTDQWYARVKLDGLLSANNGDALVDAQGNPTMTTEYDLLKLDMAVGYRMNDAWGWEAVYTPALSGEDTAAGATYTLALTYQIR</sequence>
<feature type="chain" id="PRO_5017308040" description="Transporter" evidence="1">
    <location>
        <begin position="23"/>
        <end position="277"/>
    </location>
</feature>
<dbReference type="AlphaFoldDB" id="A0A1G6XH16"/>
<gene>
    <name evidence="2" type="ORF">SAMN05661003_101259</name>
</gene>
<dbReference type="RefSeq" id="WP_092075457.1">
    <property type="nucleotide sequence ID" value="NZ_FNAQ01000001.1"/>
</dbReference>
<evidence type="ECO:0000256" key="1">
    <source>
        <dbReference type="SAM" id="SignalP"/>
    </source>
</evidence>
<dbReference type="OrthoDB" id="5297564at2"/>
<dbReference type="STRING" id="57664.SAMN05661003_101259"/>
<organism evidence="2 3">
    <name type="scientific">Desulfuromonas thiophila</name>
    <dbReference type="NCBI Taxonomy" id="57664"/>
    <lineage>
        <taxon>Bacteria</taxon>
        <taxon>Pseudomonadati</taxon>
        <taxon>Thermodesulfobacteriota</taxon>
        <taxon>Desulfuromonadia</taxon>
        <taxon>Desulfuromonadales</taxon>
        <taxon>Desulfuromonadaceae</taxon>
        <taxon>Desulfuromonas</taxon>
    </lineage>
</organism>